<accession>A0ACC1LRC8</accession>
<proteinExistence type="predicted"/>
<organism evidence="1 2">
    <name type="scientific">Coemansia furcata</name>
    <dbReference type="NCBI Taxonomy" id="417177"/>
    <lineage>
        <taxon>Eukaryota</taxon>
        <taxon>Fungi</taxon>
        <taxon>Fungi incertae sedis</taxon>
        <taxon>Zoopagomycota</taxon>
        <taxon>Kickxellomycotina</taxon>
        <taxon>Kickxellomycetes</taxon>
        <taxon>Kickxellales</taxon>
        <taxon>Kickxellaceae</taxon>
        <taxon>Coemansia</taxon>
    </lineage>
</organism>
<dbReference type="EMBL" id="JANBUP010000058">
    <property type="protein sequence ID" value="KAJ2813420.1"/>
    <property type="molecule type" value="Genomic_DNA"/>
</dbReference>
<comment type="caution">
    <text evidence="1">The sequence shown here is derived from an EMBL/GenBank/DDBJ whole genome shotgun (WGS) entry which is preliminary data.</text>
</comment>
<sequence>MRPRTASCWALAASAVLVTVSGYDIPHKGVVGPLRRAVAESGGGEGGQQQRRGILDDIANLLDPSRNPRADDNNSESGGGGGGASHTDDNNPPPDSKTTKPSPSSSTTPSSSPTTPSSTSTTPDTTPSSSRPSSSSSPSSSPRSNTSSHATSTPHTTDTTPTTPDPTSPPPSSSSSPKPTPSTDMVVVTVTRPNVTITTRVPPPPIIDQSDGDKADVGAPSNLTTVIVAPCVTAVALLLCAVMYYMYSKRRNRVKYGDEDIFAKGARRNTEGSPFSQNNASPFVPPEHSNSARADGYIKEENDAFYVRPQPPRTTPSFNAHPMANPRYQQQAVPLVQPANPAVVPGTARYMPQPGPPPAQSRYGAMQSAPGYAPAAAERDSQFTETFTYEPSQPANNGYNGAGQGHPSYHNGGGHR</sequence>
<evidence type="ECO:0000313" key="2">
    <source>
        <dbReference type="Proteomes" id="UP001140096"/>
    </source>
</evidence>
<dbReference type="Proteomes" id="UP001140096">
    <property type="component" value="Unassembled WGS sequence"/>
</dbReference>
<protein>
    <submittedName>
        <fullName evidence="1">Uncharacterized protein</fullName>
    </submittedName>
</protein>
<reference evidence="1" key="1">
    <citation type="submission" date="2022-07" db="EMBL/GenBank/DDBJ databases">
        <title>Phylogenomic reconstructions and comparative analyses of Kickxellomycotina fungi.</title>
        <authorList>
            <person name="Reynolds N.K."/>
            <person name="Stajich J.E."/>
            <person name="Barry K."/>
            <person name="Grigoriev I.V."/>
            <person name="Crous P."/>
            <person name="Smith M.E."/>
        </authorList>
    </citation>
    <scope>NUCLEOTIDE SEQUENCE</scope>
    <source>
        <strain evidence="1">CBS 102833</strain>
    </source>
</reference>
<keyword evidence="2" id="KW-1185">Reference proteome</keyword>
<gene>
    <name evidence="1" type="ORF">H4S07_000696</name>
</gene>
<name>A0ACC1LRC8_9FUNG</name>
<evidence type="ECO:0000313" key="1">
    <source>
        <dbReference type="EMBL" id="KAJ2813420.1"/>
    </source>
</evidence>